<dbReference type="SMART" id="SM00344">
    <property type="entry name" value="HTH_ASNC"/>
    <property type="match status" value="1"/>
</dbReference>
<protein>
    <submittedName>
        <fullName evidence="5">Lrp/AsnC family transcriptional regulator</fullName>
    </submittedName>
</protein>
<dbReference type="GO" id="GO:0005829">
    <property type="term" value="C:cytosol"/>
    <property type="evidence" value="ECO:0007669"/>
    <property type="project" value="TreeGrafter"/>
</dbReference>
<dbReference type="InterPro" id="IPR000485">
    <property type="entry name" value="AsnC-type_HTH_dom"/>
</dbReference>
<dbReference type="InterPro" id="IPR036388">
    <property type="entry name" value="WH-like_DNA-bd_sf"/>
</dbReference>
<reference evidence="5 6" key="1">
    <citation type="submission" date="2020-07" db="EMBL/GenBank/DDBJ databases">
        <title>isolation of Luteimonas sp. SJ-16.</title>
        <authorList>
            <person name="Huang X.-X."/>
            <person name="Xu L."/>
            <person name="Sun J.-Q."/>
        </authorList>
    </citation>
    <scope>NUCLEOTIDE SEQUENCE [LARGE SCALE GENOMIC DNA]</scope>
    <source>
        <strain evidence="5 6">SJ-16</strain>
    </source>
</reference>
<dbReference type="PANTHER" id="PTHR30154">
    <property type="entry name" value="LEUCINE-RESPONSIVE REGULATORY PROTEIN"/>
    <property type="match status" value="1"/>
</dbReference>
<comment type="caution">
    <text evidence="5">The sequence shown here is derived from an EMBL/GenBank/DDBJ whole genome shotgun (WGS) entry which is preliminary data.</text>
</comment>
<evidence type="ECO:0000256" key="2">
    <source>
        <dbReference type="ARBA" id="ARBA00023125"/>
    </source>
</evidence>
<feature type="domain" description="HTH asnC-type" evidence="4">
    <location>
        <begin position="7"/>
        <end position="69"/>
    </location>
</feature>
<keyword evidence="1" id="KW-0805">Transcription regulation</keyword>
<keyword evidence="6" id="KW-1185">Reference proteome</keyword>
<dbReference type="Pfam" id="PF13412">
    <property type="entry name" value="HTH_24"/>
    <property type="match status" value="1"/>
</dbReference>
<dbReference type="RefSeq" id="WP_180544059.1">
    <property type="nucleotide sequence ID" value="NZ_JACCJZ010000010.1"/>
</dbReference>
<keyword evidence="2" id="KW-0238">DNA-binding</keyword>
<dbReference type="InterPro" id="IPR019887">
    <property type="entry name" value="Tscrpt_reg_AsnC/Lrp_C"/>
</dbReference>
<organism evidence="5 6">
    <name type="scientific">Luteimonas deserti</name>
    <dbReference type="NCBI Taxonomy" id="2752306"/>
    <lineage>
        <taxon>Bacteria</taxon>
        <taxon>Pseudomonadati</taxon>
        <taxon>Pseudomonadota</taxon>
        <taxon>Gammaproteobacteria</taxon>
        <taxon>Lysobacterales</taxon>
        <taxon>Lysobacteraceae</taxon>
        <taxon>Luteimonas</taxon>
    </lineage>
</organism>
<dbReference type="PROSITE" id="PS50956">
    <property type="entry name" value="HTH_ASNC_2"/>
    <property type="match status" value="1"/>
</dbReference>
<dbReference type="GO" id="GO:0043200">
    <property type="term" value="P:response to amino acid"/>
    <property type="evidence" value="ECO:0007669"/>
    <property type="project" value="TreeGrafter"/>
</dbReference>
<accession>A0A7Z0QNU8</accession>
<dbReference type="Proteomes" id="UP000589896">
    <property type="component" value="Unassembled WGS sequence"/>
</dbReference>
<dbReference type="EMBL" id="JACCJZ010000010">
    <property type="protein sequence ID" value="NYZ61933.1"/>
    <property type="molecule type" value="Genomic_DNA"/>
</dbReference>
<name>A0A7Z0QNU8_9GAMM</name>
<dbReference type="InterPro" id="IPR019888">
    <property type="entry name" value="Tscrpt_reg_AsnC-like"/>
</dbReference>
<dbReference type="InterPro" id="IPR036390">
    <property type="entry name" value="WH_DNA-bd_sf"/>
</dbReference>
<dbReference type="PANTHER" id="PTHR30154:SF34">
    <property type="entry name" value="TRANSCRIPTIONAL REGULATOR AZLB"/>
    <property type="match status" value="1"/>
</dbReference>
<dbReference type="Gene3D" id="3.30.70.920">
    <property type="match status" value="1"/>
</dbReference>
<evidence type="ECO:0000313" key="6">
    <source>
        <dbReference type="Proteomes" id="UP000589896"/>
    </source>
</evidence>
<dbReference type="InterPro" id="IPR011008">
    <property type="entry name" value="Dimeric_a/b-barrel"/>
</dbReference>
<dbReference type="SUPFAM" id="SSF46785">
    <property type="entry name" value="Winged helix' DNA-binding domain"/>
    <property type="match status" value="1"/>
</dbReference>
<sequence>MPAARFLDAKDRALLALLQEDARQGPGRLAARSHMSESSVRRRIEALRRDGVIQREVAVLDRNLMPGIQVIVQVSFERESPELLQRFQTRMRQLPEVTQCYSVSGAVDFVLVVHAADPAAFERWGQRELTADPVVRRYESMVVWSTVKFDGAVPLQVDGVHGRD</sequence>
<dbReference type="GO" id="GO:0043565">
    <property type="term" value="F:sequence-specific DNA binding"/>
    <property type="evidence" value="ECO:0007669"/>
    <property type="project" value="InterPro"/>
</dbReference>
<dbReference type="SUPFAM" id="SSF54909">
    <property type="entry name" value="Dimeric alpha+beta barrel"/>
    <property type="match status" value="1"/>
</dbReference>
<dbReference type="AlphaFoldDB" id="A0A7Z0QNU8"/>
<evidence type="ECO:0000256" key="3">
    <source>
        <dbReference type="ARBA" id="ARBA00023163"/>
    </source>
</evidence>
<dbReference type="PRINTS" id="PR00033">
    <property type="entry name" value="HTHASNC"/>
</dbReference>
<evidence type="ECO:0000256" key="1">
    <source>
        <dbReference type="ARBA" id="ARBA00023015"/>
    </source>
</evidence>
<dbReference type="Pfam" id="PF01037">
    <property type="entry name" value="AsnC_trans_reg"/>
    <property type="match status" value="1"/>
</dbReference>
<evidence type="ECO:0000313" key="5">
    <source>
        <dbReference type="EMBL" id="NYZ61933.1"/>
    </source>
</evidence>
<gene>
    <name evidence="5" type="ORF">H0E82_04010</name>
</gene>
<dbReference type="Gene3D" id="1.10.10.10">
    <property type="entry name" value="Winged helix-like DNA-binding domain superfamily/Winged helix DNA-binding domain"/>
    <property type="match status" value="1"/>
</dbReference>
<keyword evidence="3" id="KW-0804">Transcription</keyword>
<proteinExistence type="predicted"/>
<evidence type="ECO:0000259" key="4">
    <source>
        <dbReference type="PROSITE" id="PS50956"/>
    </source>
</evidence>